<keyword evidence="1" id="KW-0732">Signal</keyword>
<dbReference type="OrthoDB" id="9790012at2"/>
<dbReference type="AlphaFoldDB" id="A0A0R0AP45"/>
<dbReference type="EMBL" id="LLXU01000069">
    <property type="protein sequence ID" value="KRG44194.1"/>
    <property type="molecule type" value="Genomic_DNA"/>
</dbReference>
<evidence type="ECO:0000313" key="3">
    <source>
        <dbReference type="Proteomes" id="UP000051802"/>
    </source>
</evidence>
<feature type="chain" id="PRO_5006391081" description="DUF1028 domain-containing protein" evidence="1">
    <location>
        <begin position="24"/>
        <end position="248"/>
    </location>
</feature>
<sequence>MTVPARSLPLLLGLLACGGPVSAAATWSIVACEPDGSCGVAVSTHTLAVGAAVPAAQATGWAGSLQGEGFSVQGNGLAGPQVLEAMRARFLATPGALDVRLMAALEAGQAAGGQRIGAMSAALLVRTPQGGGADVDLRVDASHDPVRDLRALLDRRLAHQGMLRAERLLARGDRAAADHEVAAALAQSHDWDRLWRRAARLAMQQGERAVAIERLSVFQRLNPAWAREELRDPLYAALAEERRVAGWR</sequence>
<keyword evidence="3" id="KW-1185">Reference proteome</keyword>
<dbReference type="SUPFAM" id="SSF56235">
    <property type="entry name" value="N-terminal nucleophile aminohydrolases (Ntn hydrolases)"/>
    <property type="match status" value="1"/>
</dbReference>
<dbReference type="PANTHER" id="PTHR39328:SF1">
    <property type="entry name" value="BLL2871 PROTEIN"/>
    <property type="match status" value="1"/>
</dbReference>
<evidence type="ECO:0000313" key="2">
    <source>
        <dbReference type="EMBL" id="KRG44194.1"/>
    </source>
</evidence>
<evidence type="ECO:0008006" key="4">
    <source>
        <dbReference type="Google" id="ProtNLM"/>
    </source>
</evidence>
<organism evidence="2 3">
    <name type="scientific">Stenotrophomonas panacihumi</name>
    <dbReference type="NCBI Taxonomy" id="676599"/>
    <lineage>
        <taxon>Bacteria</taxon>
        <taxon>Pseudomonadati</taxon>
        <taxon>Pseudomonadota</taxon>
        <taxon>Gammaproteobacteria</taxon>
        <taxon>Lysobacterales</taxon>
        <taxon>Lysobacteraceae</taxon>
        <taxon>Stenotrophomonas</taxon>
    </lineage>
</organism>
<evidence type="ECO:0000256" key="1">
    <source>
        <dbReference type="SAM" id="SignalP"/>
    </source>
</evidence>
<dbReference type="PANTHER" id="PTHR39328">
    <property type="entry name" value="BLL2871 PROTEIN"/>
    <property type="match status" value="1"/>
</dbReference>
<comment type="caution">
    <text evidence="2">The sequence shown here is derived from an EMBL/GenBank/DDBJ whole genome shotgun (WGS) entry which is preliminary data.</text>
</comment>
<dbReference type="Proteomes" id="UP000051802">
    <property type="component" value="Unassembled WGS sequence"/>
</dbReference>
<dbReference type="InterPro" id="IPR010430">
    <property type="entry name" value="DUF1028"/>
</dbReference>
<proteinExistence type="predicted"/>
<dbReference type="Gene3D" id="3.60.20.10">
    <property type="entry name" value="Glutamine Phosphoribosylpyrophosphate, subunit 1, domain 1"/>
    <property type="match status" value="1"/>
</dbReference>
<dbReference type="PROSITE" id="PS51257">
    <property type="entry name" value="PROKAR_LIPOPROTEIN"/>
    <property type="match status" value="1"/>
</dbReference>
<dbReference type="Pfam" id="PF06267">
    <property type="entry name" value="DUF1028"/>
    <property type="match status" value="1"/>
</dbReference>
<feature type="signal peptide" evidence="1">
    <location>
        <begin position="1"/>
        <end position="23"/>
    </location>
</feature>
<name>A0A0R0AP45_9GAMM</name>
<gene>
    <name evidence="2" type="ORF">ARC20_08630</name>
</gene>
<dbReference type="InterPro" id="IPR029055">
    <property type="entry name" value="Ntn_hydrolases_N"/>
</dbReference>
<protein>
    <recommendedName>
        <fullName evidence="4">DUF1028 domain-containing protein</fullName>
    </recommendedName>
</protein>
<accession>A0A0R0AP45</accession>
<dbReference type="RefSeq" id="WP_057646191.1">
    <property type="nucleotide sequence ID" value="NZ_LLXU01000069.1"/>
</dbReference>
<reference evidence="2 3" key="1">
    <citation type="submission" date="2015-10" db="EMBL/GenBank/DDBJ databases">
        <title>Genome sequencing and analysis of members of genus Stenotrophomonas.</title>
        <authorList>
            <person name="Patil P.P."/>
            <person name="Midha S."/>
            <person name="Patil P.B."/>
        </authorList>
    </citation>
    <scope>NUCLEOTIDE SEQUENCE [LARGE SCALE GENOMIC DNA]</scope>
    <source>
        <strain evidence="2 3">JCM 16536</strain>
    </source>
</reference>